<dbReference type="eggNOG" id="COG0438">
    <property type="taxonomic scope" value="Bacteria"/>
</dbReference>
<dbReference type="EMBL" id="BBNS01000012">
    <property type="protein sequence ID" value="GAL71408.1"/>
    <property type="molecule type" value="Genomic_DNA"/>
</dbReference>
<evidence type="ECO:0000313" key="6">
    <source>
        <dbReference type="Proteomes" id="UP000029646"/>
    </source>
</evidence>
<dbReference type="RefSeq" id="WP_042244236.1">
    <property type="nucleotide sequence ID" value="NZ_BBNR01000011.1"/>
</dbReference>
<dbReference type="Proteomes" id="UP000029641">
    <property type="component" value="Unassembled WGS sequence"/>
</dbReference>
<accession>A0A090W5C2</accession>
<keyword evidence="4" id="KW-0808">Transferase</keyword>
<evidence type="ECO:0000259" key="2">
    <source>
        <dbReference type="Pfam" id="PF13439"/>
    </source>
</evidence>
<protein>
    <submittedName>
        <fullName evidence="4">Alpha-1,4-N-acetylgalactosamine transferase PglH</fullName>
    </submittedName>
</protein>
<dbReference type="InterPro" id="IPR001296">
    <property type="entry name" value="Glyco_trans_1"/>
</dbReference>
<evidence type="ECO:0000313" key="4">
    <source>
        <dbReference type="EMBL" id="GAL71408.1"/>
    </source>
</evidence>
<comment type="caution">
    <text evidence="4">The sequence shown here is derived from an EMBL/GenBank/DDBJ whole genome shotgun (WGS) entry which is preliminary data.</text>
</comment>
<dbReference type="PANTHER" id="PTHR12526:SF627">
    <property type="entry name" value="D-RHAMNOSYLTRANSFERASE WBPZ"/>
    <property type="match status" value="1"/>
</dbReference>
<dbReference type="STRING" id="504487.JCM19538_1416"/>
<dbReference type="AlphaFoldDB" id="A0A090W5C2"/>
<dbReference type="Gene3D" id="3.40.50.2000">
    <property type="entry name" value="Glycogen Phosphorylase B"/>
    <property type="match status" value="2"/>
</dbReference>
<dbReference type="Pfam" id="PF00534">
    <property type="entry name" value="Glycos_transf_1"/>
    <property type="match status" value="1"/>
</dbReference>
<dbReference type="Proteomes" id="UP000030184">
    <property type="component" value="Unassembled WGS sequence"/>
</dbReference>
<keyword evidence="7" id="KW-1185">Reference proteome</keyword>
<dbReference type="EMBL" id="BBNR01000011">
    <property type="protein sequence ID" value="GAL67600.1"/>
    <property type="molecule type" value="Genomic_DNA"/>
</dbReference>
<dbReference type="PANTHER" id="PTHR12526">
    <property type="entry name" value="GLYCOSYLTRANSFERASE"/>
    <property type="match status" value="1"/>
</dbReference>
<dbReference type="GO" id="GO:0016757">
    <property type="term" value="F:glycosyltransferase activity"/>
    <property type="evidence" value="ECO:0007669"/>
    <property type="project" value="InterPro"/>
</dbReference>
<sequence>MRILQLIDTLNAGGAERVAVNFANALVDEVDASFLCATRREGVLKKSLKPEVGYLFLERSSTLDISAIKRLSAFVKHRNISHIHAHATSFFIGTILKILHPKIKLIWHDHYGESEYLKQRPKAVLKFCSRYFNHIFCVNSKLKVWAETNLKTIRVSYLPNFAELDHQYAITQLKGFVNKRIVCLANLRPQKDHITLLKAFKEVNSRFPKWSLHLVGQDFQDDYSKSIRSLIEIENLSNSVFMYGSCSDISAILKQCDIAVLSSKSEGLPLALVEYGLAKLPTIATNVGDCNLVISNENEGKLIAPQNSLALKNAIEVFINNPEKAKLAGEQLNLKVKLHFSKQATIKSIVKVYQSM</sequence>
<reference evidence="7" key="1">
    <citation type="journal article" date="2014" name="Genome Announc.">
        <title>Draft Genome Sequence of Marine Flavobacterium Jejuia pallidilutea Strain 11shimoA1 and Pigmentation Mutants.</title>
        <authorList>
            <person name="Takatani N."/>
            <person name="Nakanishi M."/>
            <person name="Meirelles P."/>
            <person name="Mino S."/>
            <person name="Suda W."/>
            <person name="Oshima K."/>
            <person name="Hattori M."/>
            <person name="Ohkuma M."/>
            <person name="Hosokawa M."/>
            <person name="Miyashita K."/>
            <person name="Thompson F.L."/>
            <person name="Niwa A."/>
            <person name="Sawabe T."/>
            <person name="Sawabe T."/>
        </authorList>
    </citation>
    <scope>NUCLEOTIDE SEQUENCE [LARGE SCALE GENOMIC DNA]</scope>
    <source>
        <strain evidence="7">JCM 19538</strain>
    </source>
</reference>
<name>A0A090W5C2_9FLAO</name>
<evidence type="ECO:0000259" key="1">
    <source>
        <dbReference type="Pfam" id="PF00534"/>
    </source>
</evidence>
<dbReference type="OrthoDB" id="823685at2"/>
<dbReference type="SUPFAM" id="SSF53756">
    <property type="entry name" value="UDP-Glycosyltransferase/glycogen phosphorylase"/>
    <property type="match status" value="1"/>
</dbReference>
<proteinExistence type="predicted"/>
<evidence type="ECO:0000313" key="7">
    <source>
        <dbReference type="Proteomes" id="UP000030184"/>
    </source>
</evidence>
<gene>
    <name evidence="3" type="ORF">JCM19301_887</name>
    <name evidence="4" type="ORF">JCM19302_1086</name>
    <name evidence="5" type="ORF">JCM19538_1416</name>
</gene>
<dbReference type="InterPro" id="IPR028098">
    <property type="entry name" value="Glyco_trans_4-like_N"/>
</dbReference>
<dbReference type="EMBL" id="BBNY01000009">
    <property type="protein sequence ID" value="GAL89421.1"/>
    <property type="molecule type" value="Genomic_DNA"/>
</dbReference>
<organism evidence="4 6">
    <name type="scientific">Jejuia pallidilutea</name>
    <dbReference type="NCBI Taxonomy" id="504487"/>
    <lineage>
        <taxon>Bacteria</taxon>
        <taxon>Pseudomonadati</taxon>
        <taxon>Bacteroidota</taxon>
        <taxon>Flavobacteriia</taxon>
        <taxon>Flavobacteriales</taxon>
        <taxon>Flavobacteriaceae</taxon>
        <taxon>Jejuia</taxon>
    </lineage>
</organism>
<dbReference type="Proteomes" id="UP000029646">
    <property type="component" value="Unassembled WGS sequence"/>
</dbReference>
<evidence type="ECO:0000313" key="3">
    <source>
        <dbReference type="EMBL" id="GAL67600.1"/>
    </source>
</evidence>
<evidence type="ECO:0000313" key="5">
    <source>
        <dbReference type="EMBL" id="GAL89421.1"/>
    </source>
</evidence>
<feature type="domain" description="Glycosyltransferase subfamily 4-like N-terminal" evidence="2">
    <location>
        <begin position="13"/>
        <end position="164"/>
    </location>
</feature>
<dbReference type="Pfam" id="PF13439">
    <property type="entry name" value="Glyco_transf_4"/>
    <property type="match status" value="1"/>
</dbReference>
<feature type="domain" description="Glycosyl transferase family 1" evidence="1">
    <location>
        <begin position="179"/>
        <end position="329"/>
    </location>
</feature>